<comment type="caution">
    <text evidence="1">The sequence shown here is derived from an EMBL/GenBank/DDBJ whole genome shotgun (WGS) entry which is preliminary data.</text>
</comment>
<proteinExistence type="predicted"/>
<organism evidence="1 2">
    <name type="scientific">Ilyodon furcidens</name>
    <name type="common">goldbreast splitfin</name>
    <dbReference type="NCBI Taxonomy" id="33524"/>
    <lineage>
        <taxon>Eukaryota</taxon>
        <taxon>Metazoa</taxon>
        <taxon>Chordata</taxon>
        <taxon>Craniata</taxon>
        <taxon>Vertebrata</taxon>
        <taxon>Euteleostomi</taxon>
        <taxon>Actinopterygii</taxon>
        <taxon>Neopterygii</taxon>
        <taxon>Teleostei</taxon>
        <taxon>Neoteleostei</taxon>
        <taxon>Acanthomorphata</taxon>
        <taxon>Ovalentaria</taxon>
        <taxon>Atherinomorphae</taxon>
        <taxon>Cyprinodontiformes</taxon>
        <taxon>Goodeidae</taxon>
        <taxon>Ilyodon</taxon>
    </lineage>
</organism>
<accession>A0ABV0TZQ0</accession>
<reference evidence="1 2" key="1">
    <citation type="submission" date="2021-06" db="EMBL/GenBank/DDBJ databases">
        <authorList>
            <person name="Palmer J.M."/>
        </authorList>
    </citation>
    <scope>NUCLEOTIDE SEQUENCE [LARGE SCALE GENOMIC DNA]</scope>
    <source>
        <strain evidence="2">if_2019</strain>
        <tissue evidence="1">Muscle</tissue>
    </source>
</reference>
<dbReference type="EMBL" id="JAHRIQ010051674">
    <property type="protein sequence ID" value="MEQ2238380.1"/>
    <property type="molecule type" value="Genomic_DNA"/>
</dbReference>
<protein>
    <submittedName>
        <fullName evidence="1">Uncharacterized protein</fullName>
    </submittedName>
</protein>
<dbReference type="Proteomes" id="UP001482620">
    <property type="component" value="Unassembled WGS sequence"/>
</dbReference>
<gene>
    <name evidence="1" type="ORF">ILYODFUR_032602</name>
</gene>
<sequence>MLHPQVAPFTFQNLSYSYQLVILLSPLPIIYSPESQLHLDVAPLPFCRKLCITLLSTQAFRQIAHQGVTMGFKLAQRSTVHHMNSAFLSSLSQWTLQSSSVLRVSGRSPQATVILAVLPL</sequence>
<keyword evidence="2" id="KW-1185">Reference proteome</keyword>
<name>A0ABV0TZQ0_9TELE</name>
<evidence type="ECO:0000313" key="2">
    <source>
        <dbReference type="Proteomes" id="UP001482620"/>
    </source>
</evidence>
<evidence type="ECO:0000313" key="1">
    <source>
        <dbReference type="EMBL" id="MEQ2238380.1"/>
    </source>
</evidence>